<feature type="region of interest" description="Disordered" evidence="1">
    <location>
        <begin position="435"/>
        <end position="475"/>
    </location>
</feature>
<dbReference type="EMBL" id="JAERKF010000017">
    <property type="protein sequence ID" value="MBS1011514.1"/>
    <property type="molecule type" value="Genomic_DNA"/>
</dbReference>
<dbReference type="Proteomes" id="UP000676478">
    <property type="component" value="Unassembled WGS sequence"/>
</dbReference>
<sequence>MAFKIDATLLEDPDNPPIELIKYLIEQKQTELTRLDKLDNYYLGKHDILKRDFTSPGAKNNRVMVNHAKYISDMVTGMMTGNPISYVTQDGENIDAITEAFNRMDISAHDTELERDLSVFGVAYEINYLTVIGTNQTDERIALLDPRLTFVVTDDTEDENLLFGVYLQPKKTLSGSDNGFLISVYTAHKLIQYRTNNGPLPDTSNQMAGYPKVSPHYWGEEPITEYQNNRQMQGDFEQVISSIDEYNNLQSDRIADKDGFVDALLLVYGLSMDGQVKKGQMIDDLPPKTEGASIEWLTKTLDENDTQTLADSVTNDIHEMSFVPNLNDKDFAGNISGEAMKYKLLGLLNLISVKEQSLKRSLRRRLTLMQNMLKIKEQLVDITDVKINIVPNIPVNLTDTVTNIKTADGVIPREITYSWLPDDYDPKKLMELMKQQTADNISTQRQVISGTDEPESNSSTDTEQGGYRDDSNNDS</sequence>
<gene>
    <name evidence="2" type="ORF">JK167_11850</name>
</gene>
<protein>
    <submittedName>
        <fullName evidence="2">Phage portal protein</fullName>
    </submittedName>
</protein>
<organism evidence="2 3">
    <name type="scientific">Levilactobacillus brevis</name>
    <name type="common">Lactobacillus brevis</name>
    <dbReference type="NCBI Taxonomy" id="1580"/>
    <lineage>
        <taxon>Bacteria</taxon>
        <taxon>Bacillati</taxon>
        <taxon>Bacillota</taxon>
        <taxon>Bacilli</taxon>
        <taxon>Lactobacillales</taxon>
        <taxon>Lactobacillaceae</taxon>
        <taxon>Levilactobacillus</taxon>
    </lineage>
</organism>
<accession>A0AA41JUC3</accession>
<name>A0AA41JUC3_LEVBR</name>
<evidence type="ECO:0000313" key="2">
    <source>
        <dbReference type="EMBL" id="MBS1011514.1"/>
    </source>
</evidence>
<dbReference type="Pfam" id="PF05133">
    <property type="entry name" value="SPP1_portal"/>
    <property type="match status" value="1"/>
</dbReference>
<dbReference type="InterPro" id="IPR006428">
    <property type="entry name" value="Portal_SPP1-type"/>
</dbReference>
<feature type="compositionally biased region" description="Basic and acidic residues" evidence="1">
    <location>
        <begin position="466"/>
        <end position="475"/>
    </location>
</feature>
<reference evidence="2" key="1">
    <citation type="submission" date="2020-12" db="EMBL/GenBank/DDBJ databases">
        <authorList>
            <person name="Mcmullen J.G."/>
        </authorList>
    </citation>
    <scope>NUCLEOTIDE SEQUENCE</scope>
    <source>
        <strain evidence="2">Dm-2019-70</strain>
    </source>
</reference>
<dbReference type="InterPro" id="IPR021145">
    <property type="entry name" value="Portal_protein_SPP1_Gp6-like"/>
</dbReference>
<proteinExistence type="predicted"/>
<comment type="caution">
    <text evidence="2">The sequence shown here is derived from an EMBL/GenBank/DDBJ whole genome shotgun (WGS) entry which is preliminary data.</text>
</comment>
<evidence type="ECO:0000256" key="1">
    <source>
        <dbReference type="SAM" id="MobiDB-lite"/>
    </source>
</evidence>
<evidence type="ECO:0000313" key="3">
    <source>
        <dbReference type="Proteomes" id="UP000676478"/>
    </source>
</evidence>
<reference evidence="2" key="2">
    <citation type="submission" date="2022-09" db="EMBL/GenBank/DDBJ databases">
        <title>Genome-inferred correspondence between phylogeny and metabolic traits in the wild Drosophila gut microbiome.</title>
        <authorList>
            <person name="Bueno E."/>
            <person name="Blow F."/>
            <person name="Douglas A.E."/>
        </authorList>
    </citation>
    <scope>NUCLEOTIDE SEQUENCE</scope>
    <source>
        <strain evidence="2">Dm-2019-70</strain>
    </source>
</reference>
<dbReference type="RefSeq" id="WP_211756769.1">
    <property type="nucleotide sequence ID" value="NZ_JAERKF010000017.1"/>
</dbReference>
<dbReference type="NCBIfam" id="TIGR01538">
    <property type="entry name" value="portal_SPP1"/>
    <property type="match status" value="1"/>
</dbReference>
<dbReference type="AlphaFoldDB" id="A0AA41JUC3"/>
<feature type="compositionally biased region" description="Polar residues" evidence="1">
    <location>
        <begin position="435"/>
        <end position="449"/>
    </location>
</feature>